<dbReference type="AlphaFoldDB" id="A0A290Z0M6"/>
<protein>
    <recommendedName>
        <fullName evidence="3">DUF3152 domain-containing protein</fullName>
    </recommendedName>
</protein>
<feature type="region of interest" description="Disordered" evidence="1">
    <location>
        <begin position="90"/>
        <end position="124"/>
    </location>
</feature>
<dbReference type="Gene3D" id="3.40.390.10">
    <property type="entry name" value="Collagenase (Catalytic Domain)"/>
    <property type="match status" value="1"/>
</dbReference>
<dbReference type="EMBL" id="CP023445">
    <property type="protein sequence ID" value="ATE52570.1"/>
    <property type="molecule type" value="Genomic_DNA"/>
</dbReference>
<accession>A0A290Z0M6</accession>
<dbReference type="InterPro" id="IPR024079">
    <property type="entry name" value="MetalloPept_cat_dom_sf"/>
</dbReference>
<feature type="domain" description="DUF3152" evidence="3">
    <location>
        <begin position="134"/>
        <end position="340"/>
    </location>
</feature>
<keyword evidence="2" id="KW-1133">Transmembrane helix</keyword>
<dbReference type="GO" id="GO:0008237">
    <property type="term" value="F:metallopeptidase activity"/>
    <property type="evidence" value="ECO:0007669"/>
    <property type="project" value="InterPro"/>
</dbReference>
<dbReference type="KEGG" id="apre:CNX65_04115"/>
<evidence type="ECO:0000313" key="4">
    <source>
        <dbReference type="EMBL" id="ATE52570.1"/>
    </source>
</evidence>
<dbReference type="SUPFAM" id="SSF55486">
    <property type="entry name" value="Metalloproteases ('zincins'), catalytic domain"/>
    <property type="match status" value="1"/>
</dbReference>
<keyword evidence="2" id="KW-0472">Membrane</keyword>
<evidence type="ECO:0000313" key="5">
    <source>
        <dbReference type="Proteomes" id="UP000218505"/>
    </source>
</evidence>
<evidence type="ECO:0000256" key="1">
    <source>
        <dbReference type="SAM" id="MobiDB-lite"/>
    </source>
</evidence>
<evidence type="ECO:0000256" key="2">
    <source>
        <dbReference type="SAM" id="Phobius"/>
    </source>
</evidence>
<keyword evidence="5" id="KW-1185">Reference proteome</keyword>
<dbReference type="RefSeq" id="WP_096491571.1">
    <property type="nucleotide sequence ID" value="NZ_CP023445.1"/>
</dbReference>
<feature type="compositionally biased region" description="Gly residues" evidence="1">
    <location>
        <begin position="91"/>
        <end position="103"/>
    </location>
</feature>
<feature type="transmembrane region" description="Helical" evidence="2">
    <location>
        <begin position="64"/>
        <end position="83"/>
    </location>
</feature>
<feature type="compositionally biased region" description="Basic and acidic residues" evidence="1">
    <location>
        <begin position="105"/>
        <end position="118"/>
    </location>
</feature>
<keyword evidence="2" id="KW-0812">Transmembrane</keyword>
<reference evidence="4" key="1">
    <citation type="submission" date="2017-09" db="EMBL/GenBank/DDBJ databases">
        <title>Complete Genome Sequence of ansamitocin-producing Bacterium Actinosynnema pretiosum X47.</title>
        <authorList>
            <person name="Cao G."/>
            <person name="Zong G."/>
            <person name="Zhong C."/>
            <person name="Fu J."/>
        </authorList>
    </citation>
    <scope>NUCLEOTIDE SEQUENCE [LARGE SCALE GENOMIC DNA]</scope>
    <source>
        <strain evidence="4">X47</strain>
    </source>
</reference>
<sequence>MNRTSGQRRGPAPSPAPARSALTEDRYRRGARRTAGEPLAASWEPDGAKPRERKRSIKNLIGNYGWRIYAVPVLVVLTALVVLDTAAQDDQGGGVAQQGGGLGQDRSEQAEDHPKVDETPPANTALVDIPTAVLPEGPSYTEQGAGTWEVVQGRTEKVGDGPLRKYAIEIEVGINPIDHGGDVTTFARTVDAYLADQRSWVGTGNVSMQRVDDGSEDFRISLTSVQTTHGLCGNQIQYESSCYNPDREKVVINVSRWVRGAKAFSNDIANYRQYAINHEVGHALGKGHEACKDDGRPAPVMMQQTFGVANDYVAKLNEVDASNRGAVPADGKTCTPNAFPVAPQ</sequence>
<gene>
    <name evidence="4" type="ORF">CNX65_04115</name>
</gene>
<proteinExistence type="predicted"/>
<dbReference type="InterPro" id="IPR022603">
    <property type="entry name" value="DUF3152"/>
</dbReference>
<dbReference type="Pfam" id="PF11350">
    <property type="entry name" value="DUF3152"/>
    <property type="match status" value="1"/>
</dbReference>
<feature type="region of interest" description="Disordered" evidence="1">
    <location>
        <begin position="1"/>
        <end position="52"/>
    </location>
</feature>
<name>A0A290Z0M6_9PSEU</name>
<organism evidence="4 5">
    <name type="scientific">Actinosynnema pretiosum</name>
    <dbReference type="NCBI Taxonomy" id="42197"/>
    <lineage>
        <taxon>Bacteria</taxon>
        <taxon>Bacillati</taxon>
        <taxon>Actinomycetota</taxon>
        <taxon>Actinomycetes</taxon>
        <taxon>Pseudonocardiales</taxon>
        <taxon>Pseudonocardiaceae</taxon>
        <taxon>Actinosynnema</taxon>
    </lineage>
</organism>
<dbReference type="Proteomes" id="UP000218505">
    <property type="component" value="Chromosome"/>
</dbReference>
<evidence type="ECO:0000259" key="3">
    <source>
        <dbReference type="Pfam" id="PF11350"/>
    </source>
</evidence>